<gene>
    <name evidence="2" type="ORF">GCM10017581_032390</name>
</gene>
<dbReference type="EMBL" id="BSFP01000016">
    <property type="protein sequence ID" value="GLL01498.1"/>
    <property type="molecule type" value="Genomic_DNA"/>
</dbReference>
<dbReference type="Proteomes" id="UP001143480">
    <property type="component" value="Unassembled WGS sequence"/>
</dbReference>
<feature type="chain" id="PRO_5040851968" evidence="1">
    <location>
        <begin position="20"/>
        <end position="66"/>
    </location>
</feature>
<keyword evidence="1" id="KW-0732">Signal</keyword>
<evidence type="ECO:0000313" key="2">
    <source>
        <dbReference type="EMBL" id="GLL01498.1"/>
    </source>
</evidence>
<feature type="signal peptide" evidence="1">
    <location>
        <begin position="1"/>
        <end position="19"/>
    </location>
</feature>
<evidence type="ECO:0000313" key="3">
    <source>
        <dbReference type="Proteomes" id="UP001143480"/>
    </source>
</evidence>
<dbReference type="AlphaFoldDB" id="A0A9W6NLV8"/>
<reference evidence="2" key="2">
    <citation type="submission" date="2023-01" db="EMBL/GenBank/DDBJ databases">
        <authorList>
            <person name="Sun Q."/>
            <person name="Evtushenko L."/>
        </authorList>
    </citation>
    <scope>NUCLEOTIDE SEQUENCE</scope>
    <source>
        <strain evidence="2">VKM Ac-1321</strain>
    </source>
</reference>
<name>A0A9W6NLV8_9ACTN</name>
<evidence type="ECO:0000256" key="1">
    <source>
        <dbReference type="SAM" id="SignalP"/>
    </source>
</evidence>
<accession>A0A9W6NLV8</accession>
<organism evidence="2 3">
    <name type="scientific">Dactylosporangium matsuzakiense</name>
    <dbReference type="NCBI Taxonomy" id="53360"/>
    <lineage>
        <taxon>Bacteria</taxon>
        <taxon>Bacillati</taxon>
        <taxon>Actinomycetota</taxon>
        <taxon>Actinomycetes</taxon>
        <taxon>Micromonosporales</taxon>
        <taxon>Micromonosporaceae</taxon>
        <taxon>Dactylosporangium</taxon>
    </lineage>
</organism>
<sequence>MAAVFSAAAVSFFAGSATAVGAALAVGRLALSSMVSELSPQPAMAVAVIMPVTSNFTVRIPRTLGE</sequence>
<comment type="caution">
    <text evidence="2">The sequence shown here is derived from an EMBL/GenBank/DDBJ whole genome shotgun (WGS) entry which is preliminary data.</text>
</comment>
<reference evidence="2" key="1">
    <citation type="journal article" date="2014" name="Int. J. Syst. Evol. Microbiol.">
        <title>Complete genome sequence of Corynebacterium casei LMG S-19264T (=DSM 44701T), isolated from a smear-ripened cheese.</title>
        <authorList>
            <consortium name="US DOE Joint Genome Institute (JGI-PGF)"/>
            <person name="Walter F."/>
            <person name="Albersmeier A."/>
            <person name="Kalinowski J."/>
            <person name="Ruckert C."/>
        </authorList>
    </citation>
    <scope>NUCLEOTIDE SEQUENCE</scope>
    <source>
        <strain evidence="2">VKM Ac-1321</strain>
    </source>
</reference>
<proteinExistence type="predicted"/>
<protein>
    <submittedName>
        <fullName evidence="2">Uncharacterized protein</fullName>
    </submittedName>
</protein>
<keyword evidence="3" id="KW-1185">Reference proteome</keyword>